<proteinExistence type="predicted"/>
<organism evidence="1 2">
    <name type="scientific">Staphylococcus aureus</name>
    <dbReference type="NCBI Taxonomy" id="1280"/>
    <lineage>
        <taxon>Bacteria</taxon>
        <taxon>Bacillati</taxon>
        <taxon>Bacillota</taxon>
        <taxon>Bacilli</taxon>
        <taxon>Bacillales</taxon>
        <taxon>Staphylococcaceae</taxon>
        <taxon>Staphylococcus</taxon>
    </lineage>
</organism>
<gene>
    <name evidence="1" type="primary">hemH_1</name>
    <name evidence="1" type="ORF">NCTC6133_02467</name>
</gene>
<keyword evidence="1" id="KW-0456">Lyase</keyword>
<dbReference type="EC" id="4.99.1.1" evidence="1"/>
<dbReference type="EMBL" id="UHAP01000001">
    <property type="protein sequence ID" value="SUK54830.1"/>
    <property type="molecule type" value="Genomic_DNA"/>
</dbReference>
<reference evidence="1 2" key="1">
    <citation type="submission" date="2018-06" db="EMBL/GenBank/DDBJ databases">
        <authorList>
            <consortium name="Pathogen Informatics"/>
            <person name="Doyle S."/>
        </authorList>
    </citation>
    <scope>NUCLEOTIDE SEQUENCE [LARGE SCALE GENOMIC DNA]</scope>
    <source>
        <strain evidence="1 2">NCTC6133</strain>
    </source>
</reference>
<sequence length="42" mass="4930">MTMIMNVKLFAMILARNYYRPKMPNTHPLFIGAIVDEIKSIF</sequence>
<accession>A0A380DX71</accession>
<dbReference type="Proteomes" id="UP000255091">
    <property type="component" value="Unassembled WGS sequence"/>
</dbReference>
<dbReference type="AlphaFoldDB" id="A0A380DX71"/>
<protein>
    <submittedName>
        <fullName evidence="1">Ferrochelatase, protoheme ferro-lyase</fullName>
        <ecNumber evidence="1">4.99.1.1</ecNumber>
    </submittedName>
</protein>
<name>A0A380DX71_STAAU</name>
<evidence type="ECO:0000313" key="1">
    <source>
        <dbReference type="EMBL" id="SUK54830.1"/>
    </source>
</evidence>
<dbReference type="GO" id="GO:0016829">
    <property type="term" value="F:lyase activity"/>
    <property type="evidence" value="ECO:0007669"/>
    <property type="project" value="UniProtKB-KW"/>
</dbReference>
<evidence type="ECO:0000313" key="2">
    <source>
        <dbReference type="Proteomes" id="UP000255091"/>
    </source>
</evidence>